<dbReference type="PANTHER" id="PTHR42695">
    <property type="entry name" value="GLUTAMINE AMIDOTRANSFERASE YLR126C-RELATED"/>
    <property type="match status" value="1"/>
</dbReference>
<protein>
    <submittedName>
        <fullName evidence="2">Glutamine amidotransferase</fullName>
    </submittedName>
</protein>
<accession>A0ABU3VXZ6</accession>
<dbReference type="Pfam" id="PF00117">
    <property type="entry name" value="GATase"/>
    <property type="match status" value="1"/>
</dbReference>
<dbReference type="Gene3D" id="3.40.50.880">
    <property type="match status" value="1"/>
</dbReference>
<feature type="domain" description="Glutamine amidotransferase" evidence="1">
    <location>
        <begin position="23"/>
        <end position="182"/>
    </location>
</feature>
<gene>
    <name evidence="2" type="ORF">RYS15_10670</name>
</gene>
<dbReference type="NCBIfam" id="NF005458">
    <property type="entry name" value="PRK07053.1"/>
    <property type="match status" value="1"/>
</dbReference>
<dbReference type="CDD" id="cd01741">
    <property type="entry name" value="GATase1_1"/>
    <property type="match status" value="1"/>
</dbReference>
<reference evidence="2 3" key="1">
    <citation type="submission" date="2023-10" db="EMBL/GenBank/DDBJ databases">
        <title>Characteristics and mechanism of a salt-tolerant marine origin heterotrophic nitrifying- aerobic denitrifying bacteria Marinobacter xestospongiae HN1.</title>
        <authorList>
            <person name="Qi R."/>
        </authorList>
    </citation>
    <scope>NUCLEOTIDE SEQUENCE [LARGE SCALE GENOMIC DNA]</scope>
    <source>
        <strain evidence="2 3">HN1</strain>
    </source>
</reference>
<keyword evidence="2" id="KW-0315">Glutamine amidotransferase</keyword>
<dbReference type="PANTHER" id="PTHR42695:SF5">
    <property type="entry name" value="GLUTAMINE AMIDOTRANSFERASE YLR126C-RELATED"/>
    <property type="match status" value="1"/>
</dbReference>
<dbReference type="InterPro" id="IPR017926">
    <property type="entry name" value="GATASE"/>
</dbReference>
<proteinExistence type="predicted"/>
<name>A0ABU3VXZ6_9GAMM</name>
<dbReference type="EMBL" id="JAWIIJ010000006">
    <property type="protein sequence ID" value="MDV2079155.1"/>
    <property type="molecule type" value="Genomic_DNA"/>
</dbReference>
<organism evidence="2 3">
    <name type="scientific">Marinobacter xestospongiae</name>
    <dbReference type="NCBI Taxonomy" id="994319"/>
    <lineage>
        <taxon>Bacteria</taxon>
        <taxon>Pseudomonadati</taxon>
        <taxon>Pseudomonadota</taxon>
        <taxon>Gammaproteobacteria</taxon>
        <taxon>Pseudomonadales</taxon>
        <taxon>Marinobacteraceae</taxon>
        <taxon>Marinobacter</taxon>
    </lineage>
</organism>
<evidence type="ECO:0000259" key="1">
    <source>
        <dbReference type="Pfam" id="PF00117"/>
    </source>
</evidence>
<dbReference type="InterPro" id="IPR044992">
    <property type="entry name" value="ChyE-like"/>
</dbReference>
<evidence type="ECO:0000313" key="2">
    <source>
        <dbReference type="EMBL" id="MDV2079155.1"/>
    </source>
</evidence>
<sequence>MKTLLALQHLAFEDLGVLEPLFADYGYRVEYLDATTDDLTQVDPAAADLLVVLGGPVGAMDDHQYPFLCDELALIRRRLALGKPLLGICLGAQLIARALGSSVYAMPDKEIGFATLTLTRQGRRSPLAALEGLPVLHWHGDQFDIPPGGTRLAHTRTAINQAFAIGRQVLGLQFHLEADVGLMERWLVGHCAELVSAGIDPCSLRRQAHKAAHALPAAGRQAIGDWLDQLEPTTGRHTASPRTTTAV</sequence>
<dbReference type="PROSITE" id="PS51273">
    <property type="entry name" value="GATASE_TYPE_1"/>
    <property type="match status" value="1"/>
</dbReference>
<dbReference type="RefSeq" id="WP_316973772.1">
    <property type="nucleotide sequence ID" value="NZ_JAWIIJ010000006.1"/>
</dbReference>
<keyword evidence="3" id="KW-1185">Reference proteome</keyword>
<comment type="caution">
    <text evidence="2">The sequence shown here is derived from an EMBL/GenBank/DDBJ whole genome shotgun (WGS) entry which is preliminary data.</text>
</comment>
<dbReference type="Proteomes" id="UP001269819">
    <property type="component" value="Unassembled WGS sequence"/>
</dbReference>
<dbReference type="InterPro" id="IPR029062">
    <property type="entry name" value="Class_I_gatase-like"/>
</dbReference>
<evidence type="ECO:0000313" key="3">
    <source>
        <dbReference type="Proteomes" id="UP001269819"/>
    </source>
</evidence>
<dbReference type="SUPFAM" id="SSF52317">
    <property type="entry name" value="Class I glutamine amidotransferase-like"/>
    <property type="match status" value="1"/>
</dbReference>